<protein>
    <submittedName>
        <fullName evidence="1">Uncharacterized protein</fullName>
    </submittedName>
</protein>
<gene>
    <name evidence="1" type="ORF">X777_09564</name>
</gene>
<evidence type="ECO:0000313" key="2">
    <source>
        <dbReference type="Proteomes" id="UP000053097"/>
    </source>
</evidence>
<reference evidence="1 2" key="1">
    <citation type="journal article" date="2014" name="Curr. Biol.">
        <title>The genome of the clonal raider ant Cerapachys biroi.</title>
        <authorList>
            <person name="Oxley P.R."/>
            <person name="Ji L."/>
            <person name="Fetter-Pruneda I."/>
            <person name="McKenzie S.K."/>
            <person name="Li C."/>
            <person name="Hu H."/>
            <person name="Zhang G."/>
            <person name="Kronauer D.J."/>
        </authorList>
    </citation>
    <scope>NUCLEOTIDE SEQUENCE [LARGE SCALE GENOMIC DNA]</scope>
</reference>
<organism evidence="1 2">
    <name type="scientific">Ooceraea biroi</name>
    <name type="common">Clonal raider ant</name>
    <name type="synonym">Cerapachys biroi</name>
    <dbReference type="NCBI Taxonomy" id="2015173"/>
    <lineage>
        <taxon>Eukaryota</taxon>
        <taxon>Metazoa</taxon>
        <taxon>Ecdysozoa</taxon>
        <taxon>Arthropoda</taxon>
        <taxon>Hexapoda</taxon>
        <taxon>Insecta</taxon>
        <taxon>Pterygota</taxon>
        <taxon>Neoptera</taxon>
        <taxon>Endopterygota</taxon>
        <taxon>Hymenoptera</taxon>
        <taxon>Apocrita</taxon>
        <taxon>Aculeata</taxon>
        <taxon>Formicoidea</taxon>
        <taxon>Formicidae</taxon>
        <taxon>Dorylinae</taxon>
        <taxon>Ooceraea</taxon>
    </lineage>
</organism>
<proteinExistence type="predicted"/>
<name>A0A026W6S0_OOCBI</name>
<evidence type="ECO:0000313" key="1">
    <source>
        <dbReference type="EMBL" id="EZA51807.1"/>
    </source>
</evidence>
<accession>A0A026W6S0</accession>
<keyword evidence="2" id="KW-1185">Reference proteome</keyword>
<dbReference type="AlphaFoldDB" id="A0A026W6S0"/>
<dbReference type="EMBL" id="KK107372">
    <property type="protein sequence ID" value="EZA51807.1"/>
    <property type="molecule type" value="Genomic_DNA"/>
</dbReference>
<feature type="non-terminal residue" evidence="1">
    <location>
        <position position="1"/>
    </location>
</feature>
<dbReference type="Proteomes" id="UP000053097">
    <property type="component" value="Unassembled WGS sequence"/>
</dbReference>
<sequence length="97" mass="11168">ETGEEKTNLVGLIHISARRYIICHIGTKFIPQLSRNAYVSIRFLCRLFPHAFTVRTLHGTFCTSYAMMGTLYDRVATSDNHHEYGYPRNPLTYGARE</sequence>